<reference evidence="3" key="1">
    <citation type="submission" date="2013-09" db="EMBL/GenBank/DDBJ databases">
        <title>The Genome Sequence of Anopheles culicifacies species A.</title>
        <authorList>
            <consortium name="The Broad Institute Genomics Platform"/>
            <person name="Neafsey D.E."/>
            <person name="Besansky N."/>
            <person name="Howell P."/>
            <person name="Walton C."/>
            <person name="Young S.K."/>
            <person name="Zeng Q."/>
            <person name="Gargeya S."/>
            <person name="Fitzgerald M."/>
            <person name="Haas B."/>
            <person name="Abouelleil A."/>
            <person name="Allen A.W."/>
            <person name="Alvarado L."/>
            <person name="Arachchi H.M."/>
            <person name="Berlin A.M."/>
            <person name="Chapman S.B."/>
            <person name="Gainer-Dewar J."/>
            <person name="Goldberg J."/>
            <person name="Griggs A."/>
            <person name="Gujja S."/>
            <person name="Hansen M."/>
            <person name="Howarth C."/>
            <person name="Imamovic A."/>
            <person name="Ireland A."/>
            <person name="Larimer J."/>
            <person name="McCowan C."/>
            <person name="Murphy C."/>
            <person name="Pearson M."/>
            <person name="Poon T.W."/>
            <person name="Priest M."/>
            <person name="Roberts A."/>
            <person name="Saif S."/>
            <person name="Shea T."/>
            <person name="Sisk P."/>
            <person name="Sykes S."/>
            <person name="Wortman J."/>
            <person name="Nusbaum C."/>
            <person name="Birren B."/>
        </authorList>
    </citation>
    <scope>NUCLEOTIDE SEQUENCE [LARGE SCALE GENOMIC DNA]</scope>
    <source>
        <strain evidence="3">A-37</strain>
    </source>
</reference>
<reference evidence="2" key="2">
    <citation type="submission" date="2020-05" db="UniProtKB">
        <authorList>
            <consortium name="EnsemblMetazoa"/>
        </authorList>
    </citation>
    <scope>IDENTIFICATION</scope>
    <source>
        <strain evidence="2">A-37</strain>
    </source>
</reference>
<sequence>MAMARGHSVKLLMMVLLSLALHCPVCASTLTIANAGVVLIALPPTTRTTSIRCGLLSLSTVCYVYTGKFAIGRTPGVPGGCKLLLGTGNLGRDPIVCLRCTTPPRMSLVMTVAMWLTRSTRKHCTLDRIIAML</sequence>
<name>A0A182MD31_9DIPT</name>
<evidence type="ECO:0000313" key="2">
    <source>
        <dbReference type="EnsemblMetazoa" id="ACUA015353-PA"/>
    </source>
</evidence>
<proteinExistence type="predicted"/>
<dbReference type="Proteomes" id="UP000075883">
    <property type="component" value="Unassembled WGS sequence"/>
</dbReference>
<evidence type="ECO:0000313" key="3">
    <source>
        <dbReference type="Proteomes" id="UP000075883"/>
    </source>
</evidence>
<keyword evidence="1" id="KW-0732">Signal</keyword>
<dbReference type="EMBL" id="AXCM01001230">
    <property type="status" value="NOT_ANNOTATED_CDS"/>
    <property type="molecule type" value="Genomic_DNA"/>
</dbReference>
<feature type="signal peptide" evidence="1">
    <location>
        <begin position="1"/>
        <end position="27"/>
    </location>
</feature>
<evidence type="ECO:0000256" key="1">
    <source>
        <dbReference type="SAM" id="SignalP"/>
    </source>
</evidence>
<evidence type="ECO:0008006" key="4">
    <source>
        <dbReference type="Google" id="ProtNLM"/>
    </source>
</evidence>
<organism evidence="2 3">
    <name type="scientific">Anopheles culicifacies</name>
    <dbReference type="NCBI Taxonomy" id="139723"/>
    <lineage>
        <taxon>Eukaryota</taxon>
        <taxon>Metazoa</taxon>
        <taxon>Ecdysozoa</taxon>
        <taxon>Arthropoda</taxon>
        <taxon>Hexapoda</taxon>
        <taxon>Insecta</taxon>
        <taxon>Pterygota</taxon>
        <taxon>Neoptera</taxon>
        <taxon>Endopterygota</taxon>
        <taxon>Diptera</taxon>
        <taxon>Nematocera</taxon>
        <taxon>Culicoidea</taxon>
        <taxon>Culicidae</taxon>
        <taxon>Anophelinae</taxon>
        <taxon>Anopheles</taxon>
        <taxon>culicifacies species complex</taxon>
    </lineage>
</organism>
<keyword evidence="3" id="KW-1185">Reference proteome</keyword>
<accession>A0A182MD31</accession>
<protein>
    <recommendedName>
        <fullName evidence="4">Secreted protein</fullName>
    </recommendedName>
</protein>
<feature type="chain" id="PRO_5008128247" description="Secreted protein" evidence="1">
    <location>
        <begin position="28"/>
        <end position="133"/>
    </location>
</feature>
<dbReference type="AlphaFoldDB" id="A0A182MD31"/>
<dbReference type="VEuPathDB" id="VectorBase:ACUA015353"/>
<dbReference type="EnsemblMetazoa" id="ACUA015353-RA">
    <property type="protein sequence ID" value="ACUA015353-PA"/>
    <property type="gene ID" value="ACUA015353"/>
</dbReference>